<evidence type="ECO:0000256" key="4">
    <source>
        <dbReference type="ARBA" id="ARBA00022729"/>
    </source>
</evidence>
<evidence type="ECO:0000313" key="8">
    <source>
        <dbReference type="Proteomes" id="UP001157091"/>
    </source>
</evidence>
<dbReference type="Proteomes" id="UP001157091">
    <property type="component" value="Unassembled WGS sequence"/>
</dbReference>
<feature type="signal peptide" evidence="5">
    <location>
        <begin position="1"/>
        <end position="37"/>
    </location>
</feature>
<comment type="similarity">
    <text evidence="2">Belongs to the bacterial solute-binding protein 8 family.</text>
</comment>
<organism evidence="7 8">
    <name type="scientific">Luteimicrobium album</name>
    <dbReference type="NCBI Taxonomy" id="1054550"/>
    <lineage>
        <taxon>Bacteria</taxon>
        <taxon>Bacillati</taxon>
        <taxon>Actinomycetota</taxon>
        <taxon>Actinomycetes</taxon>
        <taxon>Micrococcales</taxon>
        <taxon>Luteimicrobium</taxon>
    </lineage>
</organism>
<dbReference type="RefSeq" id="WP_284292296.1">
    <property type="nucleotide sequence ID" value="NZ_BSUK01000001.1"/>
</dbReference>
<dbReference type="EMBL" id="BSUK01000001">
    <property type="protein sequence ID" value="GMA23230.1"/>
    <property type="molecule type" value="Genomic_DNA"/>
</dbReference>
<comment type="caution">
    <text evidence="7">The sequence shown here is derived from an EMBL/GenBank/DDBJ whole genome shotgun (WGS) entry which is preliminary data.</text>
</comment>
<protein>
    <submittedName>
        <fullName evidence="7">Iron siderophore-binding protein</fullName>
    </submittedName>
</protein>
<accession>A0ABQ6HXI4</accession>
<dbReference type="Pfam" id="PF01497">
    <property type="entry name" value="Peripla_BP_2"/>
    <property type="match status" value="1"/>
</dbReference>
<keyword evidence="8" id="KW-1185">Reference proteome</keyword>
<keyword evidence="4 5" id="KW-0732">Signal</keyword>
<dbReference type="PANTHER" id="PTHR30532:SF25">
    <property type="entry name" value="IRON(III) DICITRATE-BINDING PERIPLASMIC PROTEIN"/>
    <property type="match status" value="1"/>
</dbReference>
<keyword evidence="3" id="KW-0813">Transport</keyword>
<reference evidence="8" key="1">
    <citation type="journal article" date="2019" name="Int. J. Syst. Evol. Microbiol.">
        <title>The Global Catalogue of Microorganisms (GCM) 10K type strain sequencing project: providing services to taxonomists for standard genome sequencing and annotation.</title>
        <authorList>
            <consortium name="The Broad Institute Genomics Platform"/>
            <consortium name="The Broad Institute Genome Sequencing Center for Infectious Disease"/>
            <person name="Wu L."/>
            <person name="Ma J."/>
        </authorList>
    </citation>
    <scope>NUCLEOTIDE SEQUENCE [LARGE SCALE GENOMIC DNA]</scope>
    <source>
        <strain evidence="8">NBRC 106348</strain>
    </source>
</reference>
<evidence type="ECO:0000256" key="2">
    <source>
        <dbReference type="ARBA" id="ARBA00008814"/>
    </source>
</evidence>
<name>A0ABQ6HXI4_9MICO</name>
<evidence type="ECO:0000256" key="5">
    <source>
        <dbReference type="SAM" id="SignalP"/>
    </source>
</evidence>
<sequence length="332" mass="34999">MTSLRPCPSRPHLPSRRPRTRGLLAAAAVAGAVALLASGCSSDVSDAASSPSTTGAAVETLWGPVTVPAHPTRIVALGFPEATALADLGITPVGRPTYIPELPAYTTLFKDVPVVEDADGKPDLEKIAATHPDLILIDEFADKKDKATYDKLSAIAPTVDLEWKMAAGNWPAEAQGTAEAVGKTAELDKLKAGYEAHADQIKKDFADVLATHTVDLVSGDANNWFLYSEGSSHGRVLVDGGARLGAAANQKDGFVQYSPEHYDLLKDTDLIFVAGKDEAAIAPVTSNAVFAATKAAKEGHVVATNYFFSSSYQIANALLDDFQKGLEELKAK</sequence>
<feature type="domain" description="Fe/B12 periplasmic-binding" evidence="6">
    <location>
        <begin position="73"/>
        <end position="332"/>
    </location>
</feature>
<dbReference type="InterPro" id="IPR002491">
    <property type="entry name" value="ABC_transptr_periplasmic_BD"/>
</dbReference>
<evidence type="ECO:0000259" key="6">
    <source>
        <dbReference type="PROSITE" id="PS50983"/>
    </source>
</evidence>
<gene>
    <name evidence="7" type="ORF">GCM10025864_09890</name>
</gene>
<feature type="chain" id="PRO_5046142121" evidence="5">
    <location>
        <begin position="38"/>
        <end position="332"/>
    </location>
</feature>
<proteinExistence type="inferred from homology"/>
<dbReference type="Gene3D" id="3.40.50.1980">
    <property type="entry name" value="Nitrogenase molybdenum iron protein domain"/>
    <property type="match status" value="2"/>
</dbReference>
<comment type="subcellular location">
    <subcellularLocation>
        <location evidence="1">Cell envelope</location>
    </subcellularLocation>
</comment>
<evidence type="ECO:0000256" key="3">
    <source>
        <dbReference type="ARBA" id="ARBA00022448"/>
    </source>
</evidence>
<dbReference type="SUPFAM" id="SSF53807">
    <property type="entry name" value="Helical backbone' metal receptor"/>
    <property type="match status" value="1"/>
</dbReference>
<dbReference type="PROSITE" id="PS50983">
    <property type="entry name" value="FE_B12_PBP"/>
    <property type="match status" value="1"/>
</dbReference>
<evidence type="ECO:0000256" key="1">
    <source>
        <dbReference type="ARBA" id="ARBA00004196"/>
    </source>
</evidence>
<dbReference type="PANTHER" id="PTHR30532">
    <property type="entry name" value="IRON III DICITRATE-BINDING PERIPLASMIC PROTEIN"/>
    <property type="match status" value="1"/>
</dbReference>
<dbReference type="InterPro" id="IPR051313">
    <property type="entry name" value="Bact_iron-sidero_bind"/>
</dbReference>
<evidence type="ECO:0000313" key="7">
    <source>
        <dbReference type="EMBL" id="GMA23230.1"/>
    </source>
</evidence>